<comment type="caution">
    <text evidence="1">The sequence shown here is derived from an EMBL/GenBank/DDBJ whole genome shotgun (WGS) entry which is preliminary data.</text>
</comment>
<evidence type="ECO:0000313" key="1">
    <source>
        <dbReference type="EMBL" id="KRY24943.1"/>
    </source>
</evidence>
<protein>
    <submittedName>
        <fullName evidence="1">Uncharacterized protein</fullName>
    </submittedName>
</protein>
<gene>
    <name evidence="1" type="ORF">T03_16738</name>
</gene>
<dbReference type="Proteomes" id="UP000054653">
    <property type="component" value="Unassembled WGS sequence"/>
</dbReference>
<organism evidence="1 2">
    <name type="scientific">Trichinella britovi</name>
    <name type="common">Parasitic roundworm</name>
    <dbReference type="NCBI Taxonomy" id="45882"/>
    <lineage>
        <taxon>Eukaryota</taxon>
        <taxon>Metazoa</taxon>
        <taxon>Ecdysozoa</taxon>
        <taxon>Nematoda</taxon>
        <taxon>Enoplea</taxon>
        <taxon>Dorylaimia</taxon>
        <taxon>Trichinellida</taxon>
        <taxon>Trichinellidae</taxon>
        <taxon>Trichinella</taxon>
    </lineage>
</organism>
<proteinExistence type="predicted"/>
<dbReference type="EMBL" id="JYDI01002676">
    <property type="protein sequence ID" value="KRY24943.1"/>
    <property type="molecule type" value="Genomic_DNA"/>
</dbReference>
<evidence type="ECO:0000313" key="2">
    <source>
        <dbReference type="Proteomes" id="UP000054653"/>
    </source>
</evidence>
<sequence>MPTLRLIFSKNNHIIEFYAVHDLNYSLGISLIPSMSLFDFIFAQVKME</sequence>
<dbReference type="OrthoDB" id="10541307at2759"/>
<name>A0A0V1AJC8_TRIBR</name>
<dbReference type="AlphaFoldDB" id="A0A0V1AJC8"/>
<keyword evidence="2" id="KW-1185">Reference proteome</keyword>
<reference evidence="1 2" key="1">
    <citation type="submission" date="2015-01" db="EMBL/GenBank/DDBJ databases">
        <title>Evolution of Trichinella species and genotypes.</title>
        <authorList>
            <person name="Korhonen P.K."/>
            <person name="Edoardo P."/>
            <person name="Giuseppe L.R."/>
            <person name="Gasser R.B."/>
        </authorList>
    </citation>
    <scope>NUCLEOTIDE SEQUENCE [LARGE SCALE GENOMIC DNA]</scope>
    <source>
        <strain evidence="1">ISS120</strain>
    </source>
</reference>
<accession>A0A0V1AJC8</accession>